<dbReference type="GO" id="GO:0048024">
    <property type="term" value="P:regulation of mRNA splicing, via spliceosome"/>
    <property type="evidence" value="ECO:0007669"/>
    <property type="project" value="TreeGrafter"/>
</dbReference>
<evidence type="ECO:0000313" key="2">
    <source>
        <dbReference type="EMBL" id="KAE8299421.1"/>
    </source>
</evidence>
<feature type="compositionally biased region" description="Basic residues" evidence="1">
    <location>
        <begin position="466"/>
        <end position="479"/>
    </location>
</feature>
<name>A0A6G0J7A6_LARCR</name>
<dbReference type="GO" id="GO:0051726">
    <property type="term" value="P:regulation of cell cycle"/>
    <property type="evidence" value="ECO:0007669"/>
    <property type="project" value="InterPro"/>
</dbReference>
<feature type="compositionally biased region" description="Basic residues" evidence="1">
    <location>
        <begin position="310"/>
        <end position="322"/>
    </location>
</feature>
<dbReference type="PANTHER" id="PTHR46528">
    <property type="entry name" value="PROTEIN SON"/>
    <property type="match status" value="1"/>
</dbReference>
<dbReference type="InterPro" id="IPR032922">
    <property type="entry name" value="SON"/>
</dbReference>
<proteinExistence type="predicted"/>
<reference evidence="2 3" key="1">
    <citation type="submission" date="2019-07" db="EMBL/GenBank/DDBJ databases">
        <title>Chromosome genome assembly for large yellow croaker.</title>
        <authorList>
            <person name="Xiao S."/>
        </authorList>
    </citation>
    <scope>NUCLEOTIDE SEQUENCE [LARGE SCALE GENOMIC DNA]</scope>
    <source>
        <strain evidence="2">JMULYC20181020</strain>
        <tissue evidence="2">Muscle</tissue>
    </source>
</reference>
<sequence>MDVTPSGGKGGNTNGSEKDMRSPSACQDEITQTATVKVKTEGSHADVAFCHAQELPDIIPKQEGATPRDDPGLKDQANSVQRFTVTGKACRRQTLQESVLVSAKEITTPKIPPLTLPVSPQEQADSFTSKSSSRSESSDGRSESSSPARSTSSSPVKETKHSSPKAEQPSDEKTVGESGTISATIGAWKPVLPAAASSPPTESPSDKLQPLKLVPNAKEQMELTVSPNERDVSRSRSGSKEPGTSPERSECTGGSDEEEESPVKTLLRLLSSSASPGVQKKQLSKSRSPTDRRKLSRSTSSPRRSTSKSTSRKKQSRSKSPVRKRESVSPSERKKRRSKSRSPARRRRSRSAARRKRSRSKSRTRVRRSKSRSPTRKRRSRSPNARGRRRSKSTDRSKRSKSRSTGRRKRSRSGDRSRRSRSRSSDRRRRSRSRGRGRRPAFRSRSFDRRDRWKREPSHSPVLILRKQRRSGSRTRRSTSKTPPRLTELDKDQLLEIAKANAAAMCAKAGVPIPESLRPKAILQLPLPTPSPTPLSLPLPLPLPMGMGMPNMPEYAQHGMTAATMTAALTNMGALAAMPPLAPLPTITNKPPPCLAPPTPTLNLDHIEEAKRKVTQQANIHTIKELTEKCKMIANSKEEMAIAKPHVSDDES</sequence>
<evidence type="ECO:0000256" key="1">
    <source>
        <dbReference type="SAM" id="MobiDB-lite"/>
    </source>
</evidence>
<feature type="compositionally biased region" description="Low complexity" evidence="1">
    <location>
        <begin position="124"/>
        <end position="135"/>
    </location>
</feature>
<dbReference type="AlphaFoldDB" id="A0A6G0J7A6"/>
<feature type="compositionally biased region" description="Low complexity" evidence="1">
    <location>
        <begin position="297"/>
        <end position="309"/>
    </location>
</feature>
<feature type="region of interest" description="Disordered" evidence="1">
    <location>
        <begin position="94"/>
        <end position="491"/>
    </location>
</feature>
<evidence type="ECO:0000313" key="3">
    <source>
        <dbReference type="Proteomes" id="UP000424527"/>
    </source>
</evidence>
<organism evidence="2 3">
    <name type="scientific">Larimichthys crocea</name>
    <name type="common">Large yellow croaker</name>
    <name type="synonym">Pseudosciaena crocea</name>
    <dbReference type="NCBI Taxonomy" id="215358"/>
    <lineage>
        <taxon>Eukaryota</taxon>
        <taxon>Metazoa</taxon>
        <taxon>Chordata</taxon>
        <taxon>Craniata</taxon>
        <taxon>Vertebrata</taxon>
        <taxon>Euteleostomi</taxon>
        <taxon>Actinopterygii</taxon>
        <taxon>Neopterygii</taxon>
        <taxon>Teleostei</taxon>
        <taxon>Neoteleostei</taxon>
        <taxon>Acanthomorphata</taxon>
        <taxon>Eupercaria</taxon>
        <taxon>Sciaenidae</taxon>
        <taxon>Larimichthys</taxon>
    </lineage>
</organism>
<feature type="compositionally biased region" description="Basic and acidic residues" evidence="1">
    <location>
        <begin position="445"/>
        <end position="458"/>
    </location>
</feature>
<comment type="caution">
    <text evidence="2">The sequence shown here is derived from an EMBL/GenBank/DDBJ whole genome shotgun (WGS) entry which is preliminary data.</text>
</comment>
<feature type="region of interest" description="Disordered" evidence="1">
    <location>
        <begin position="56"/>
        <end position="79"/>
    </location>
</feature>
<feature type="compositionally biased region" description="Low complexity" evidence="1">
    <location>
        <begin position="143"/>
        <end position="155"/>
    </location>
</feature>
<accession>A0A6G0J7A6</accession>
<dbReference type="EMBL" id="REGW02000002">
    <property type="protein sequence ID" value="KAE8299421.1"/>
    <property type="molecule type" value="Genomic_DNA"/>
</dbReference>
<protein>
    <submittedName>
        <fullName evidence="2">Protein SON Bax antagonist selected in saccharomyces 1</fullName>
    </submittedName>
</protein>
<feature type="compositionally biased region" description="Basic residues" evidence="1">
    <location>
        <begin position="418"/>
        <end position="442"/>
    </location>
</feature>
<gene>
    <name evidence="2" type="ORF">D5F01_LYC01816</name>
</gene>
<dbReference type="PANTHER" id="PTHR46528:SF1">
    <property type="entry name" value="PROTEIN SON"/>
    <property type="match status" value="1"/>
</dbReference>
<dbReference type="Proteomes" id="UP000424527">
    <property type="component" value="Unassembled WGS sequence"/>
</dbReference>
<feature type="compositionally biased region" description="Basic residues" evidence="1">
    <location>
        <begin position="398"/>
        <end position="411"/>
    </location>
</feature>
<dbReference type="GO" id="GO:0003723">
    <property type="term" value="F:RNA binding"/>
    <property type="evidence" value="ECO:0007669"/>
    <property type="project" value="InterPro"/>
</dbReference>
<feature type="compositionally biased region" description="Basic residues" evidence="1">
    <location>
        <begin position="333"/>
        <end position="391"/>
    </location>
</feature>
<keyword evidence="3" id="KW-1185">Reference proteome</keyword>
<feature type="region of interest" description="Disordered" evidence="1">
    <location>
        <begin position="1"/>
        <end position="26"/>
    </location>
</feature>